<feature type="domain" description="DUF4220" evidence="2">
    <location>
        <begin position="42"/>
        <end position="473"/>
    </location>
</feature>
<dbReference type="PANTHER" id="PTHR31325">
    <property type="entry name" value="OS01G0798800 PROTEIN-RELATED"/>
    <property type="match status" value="1"/>
</dbReference>
<evidence type="ECO:0000313" key="3">
    <source>
        <dbReference type="EMBL" id="KAK1651172.1"/>
    </source>
</evidence>
<dbReference type="Proteomes" id="UP001231189">
    <property type="component" value="Unassembled WGS sequence"/>
</dbReference>
<comment type="caution">
    <text evidence="3">The sequence shown here is derived from an EMBL/GenBank/DDBJ whole genome shotgun (WGS) entry which is preliminary data.</text>
</comment>
<keyword evidence="1" id="KW-0812">Transmembrane</keyword>
<keyword evidence="1" id="KW-1133">Transmembrane helix</keyword>
<dbReference type="Pfam" id="PF04578">
    <property type="entry name" value="DUF594"/>
    <property type="match status" value="1"/>
</dbReference>
<feature type="transmembrane region" description="Helical" evidence="1">
    <location>
        <begin position="338"/>
        <end position="361"/>
    </location>
</feature>
<protein>
    <recommendedName>
        <fullName evidence="2">DUF4220 domain-containing protein</fullName>
    </recommendedName>
</protein>
<accession>A0AAD8SFF5</accession>
<proteinExistence type="predicted"/>
<sequence length="739" mass="82726">MLQVNVLLMVNAILMGVMVRLGTYGHRYHHSFTRFLFTGATILFLPIVSYIVSITGSQFTVAVRSRGGTIAIGDCDPSIHTALVLVWTAFVQIIGINTTAIVAADVREGRSIAPPATLLVQAVWTTYLAANIMLGPDPEPLSIKGVYILPILVIFAPFALIFAKIFFKYYAWYSARQSFSFGRNPCFIVGYMMEQLPAEADHRITSQHVPPPLIVSSEDTMVLGTQPHGYRIMCSSRSADNERDCSLVTIDKIWELDDTLLNSRAQLKDVCFSFALFKILRCRFAKFIVVTEEARDLVWHMLLEDGDGTRTLRVIETELSFLHDYYYSPLPISYSKDWLPISSIFISLLSIGYCLFGIIALRAYHSDLGVRGQIRCNVSYKSNHDHNYMYRVKFGSLFYDVVPLSLLDALVVLSEVRDIASYVCSDWTKVALMCRYVSWREYPTMRKWIGLLLQCRCKLVRPLKDNMNQCSIIVLHPRKLAPVALLRRIIPLPEQKKSVKVPREVKAAIVDILRSSSRGDDLRNGKMTWQQLGIQVGDNFLRAHGAQGTSDTLLAWHIATTIFEARNPRTLASSSGSVATHLSRYCAYLLAYCPELLPDNEGWSKSVYKATKKDVEHALRDAVPAAMPELKYRQLVELLSTAGSKNEVLKEGARLGEQLVELMKGKEEEAAWKALAGFWCEMILYMAPSDNLDGHAEAVARGGELITLLWALLTHVSIPEAAPGSSTTTTRMGASPDMV</sequence>
<keyword evidence="4" id="KW-1185">Reference proteome</keyword>
<organism evidence="3 4">
    <name type="scientific">Lolium multiflorum</name>
    <name type="common">Italian ryegrass</name>
    <name type="synonym">Lolium perenne subsp. multiflorum</name>
    <dbReference type="NCBI Taxonomy" id="4521"/>
    <lineage>
        <taxon>Eukaryota</taxon>
        <taxon>Viridiplantae</taxon>
        <taxon>Streptophyta</taxon>
        <taxon>Embryophyta</taxon>
        <taxon>Tracheophyta</taxon>
        <taxon>Spermatophyta</taxon>
        <taxon>Magnoliopsida</taxon>
        <taxon>Liliopsida</taxon>
        <taxon>Poales</taxon>
        <taxon>Poaceae</taxon>
        <taxon>BOP clade</taxon>
        <taxon>Pooideae</taxon>
        <taxon>Poodae</taxon>
        <taxon>Poeae</taxon>
        <taxon>Poeae Chloroplast Group 2 (Poeae type)</taxon>
        <taxon>Loliodinae</taxon>
        <taxon>Loliinae</taxon>
        <taxon>Lolium</taxon>
    </lineage>
</organism>
<feature type="transmembrane region" description="Helical" evidence="1">
    <location>
        <begin position="6"/>
        <end position="23"/>
    </location>
</feature>
<feature type="transmembrane region" description="Helical" evidence="1">
    <location>
        <begin position="79"/>
        <end position="104"/>
    </location>
</feature>
<dbReference type="Pfam" id="PF13968">
    <property type="entry name" value="DUF4220"/>
    <property type="match status" value="1"/>
</dbReference>
<dbReference type="AlphaFoldDB" id="A0AAD8SFF5"/>
<feature type="transmembrane region" description="Helical" evidence="1">
    <location>
        <begin position="146"/>
        <end position="167"/>
    </location>
</feature>
<evidence type="ECO:0000259" key="2">
    <source>
        <dbReference type="Pfam" id="PF13968"/>
    </source>
</evidence>
<name>A0AAD8SFF5_LOLMU</name>
<reference evidence="3" key="1">
    <citation type="submission" date="2023-07" db="EMBL/GenBank/DDBJ databases">
        <title>A chromosome-level genome assembly of Lolium multiflorum.</title>
        <authorList>
            <person name="Chen Y."/>
            <person name="Copetti D."/>
            <person name="Kolliker R."/>
            <person name="Studer B."/>
        </authorList>
    </citation>
    <scope>NUCLEOTIDE SEQUENCE</scope>
    <source>
        <strain evidence="3">02402/16</strain>
        <tissue evidence="3">Leaf</tissue>
    </source>
</reference>
<gene>
    <name evidence="3" type="ORF">QYE76_068977</name>
</gene>
<feature type="transmembrane region" description="Helical" evidence="1">
    <location>
        <begin position="35"/>
        <end position="59"/>
    </location>
</feature>
<keyword evidence="1" id="KW-0472">Membrane</keyword>
<evidence type="ECO:0000313" key="4">
    <source>
        <dbReference type="Proteomes" id="UP001231189"/>
    </source>
</evidence>
<dbReference type="InterPro" id="IPR025315">
    <property type="entry name" value="DUF4220"/>
</dbReference>
<dbReference type="InterPro" id="IPR007658">
    <property type="entry name" value="DUF594"/>
</dbReference>
<dbReference type="EMBL" id="JAUUTY010000004">
    <property type="protein sequence ID" value="KAK1651172.1"/>
    <property type="molecule type" value="Genomic_DNA"/>
</dbReference>
<evidence type="ECO:0000256" key="1">
    <source>
        <dbReference type="SAM" id="Phobius"/>
    </source>
</evidence>